<dbReference type="InterPro" id="IPR029016">
    <property type="entry name" value="GAF-like_dom_sf"/>
</dbReference>
<feature type="domain" description="PucR C-terminal helix-turn-helix" evidence="3">
    <location>
        <begin position="500"/>
        <end position="557"/>
    </location>
</feature>
<dbReference type="InterPro" id="IPR042070">
    <property type="entry name" value="PucR_C-HTH_sf"/>
</dbReference>
<dbReference type="Gene3D" id="1.10.10.2840">
    <property type="entry name" value="PucR C-terminal helix-turn-helix domain"/>
    <property type="match status" value="1"/>
</dbReference>
<dbReference type="EMBL" id="MECQ01000001">
    <property type="protein sequence ID" value="ODV55679.1"/>
    <property type="molecule type" value="Genomic_DNA"/>
</dbReference>
<protein>
    <submittedName>
        <fullName evidence="5">Transcriptional regulator</fullName>
    </submittedName>
</protein>
<dbReference type="OrthoDB" id="142218at2"/>
<dbReference type="Pfam" id="PF07905">
    <property type="entry name" value="PucR"/>
    <property type="match status" value="1"/>
</dbReference>
<dbReference type="PANTHER" id="PTHR33744:SF1">
    <property type="entry name" value="DNA-BINDING TRANSCRIPTIONAL ACTIVATOR ADER"/>
    <property type="match status" value="1"/>
</dbReference>
<dbReference type="Pfam" id="PF13556">
    <property type="entry name" value="HTH_30"/>
    <property type="match status" value="1"/>
</dbReference>
<accession>A0A1E4R5F2</accession>
<feature type="domain" description="Purine catabolism PurC-like" evidence="2">
    <location>
        <begin position="6"/>
        <end position="122"/>
    </location>
</feature>
<dbReference type="InterPro" id="IPR025736">
    <property type="entry name" value="PucR_C-HTH_dom"/>
</dbReference>
<evidence type="ECO:0000259" key="2">
    <source>
        <dbReference type="Pfam" id="PF07905"/>
    </source>
</evidence>
<comment type="similarity">
    <text evidence="1">Belongs to the CdaR family.</text>
</comment>
<dbReference type="InterPro" id="IPR051448">
    <property type="entry name" value="CdaR-like_regulators"/>
</dbReference>
<feature type="domain" description="CdaR GGDEF-like" evidence="4">
    <location>
        <begin position="306"/>
        <end position="446"/>
    </location>
</feature>
<dbReference type="Gene3D" id="3.30.450.40">
    <property type="match status" value="1"/>
</dbReference>
<dbReference type="InterPro" id="IPR041522">
    <property type="entry name" value="CdaR_GGDEF"/>
</dbReference>
<organism evidence="5 6">
    <name type="scientific">Lysinibacillus fusiformis</name>
    <dbReference type="NCBI Taxonomy" id="28031"/>
    <lineage>
        <taxon>Bacteria</taxon>
        <taxon>Bacillati</taxon>
        <taxon>Bacillota</taxon>
        <taxon>Bacilli</taxon>
        <taxon>Bacillales</taxon>
        <taxon>Bacillaceae</taxon>
        <taxon>Lysinibacillus</taxon>
    </lineage>
</organism>
<dbReference type="InterPro" id="IPR012914">
    <property type="entry name" value="PucR_dom"/>
</dbReference>
<dbReference type="PANTHER" id="PTHR33744">
    <property type="entry name" value="CARBOHYDRATE DIACID REGULATOR"/>
    <property type="match status" value="1"/>
</dbReference>
<evidence type="ECO:0000313" key="6">
    <source>
        <dbReference type="Proteomes" id="UP000094784"/>
    </source>
</evidence>
<evidence type="ECO:0000256" key="1">
    <source>
        <dbReference type="ARBA" id="ARBA00006754"/>
    </source>
</evidence>
<comment type="caution">
    <text evidence="5">The sequence shown here is derived from an EMBL/GenBank/DDBJ whole genome shotgun (WGS) entry which is preliminary data.</text>
</comment>
<reference evidence="5 6" key="1">
    <citation type="submission" date="2016-09" db="EMBL/GenBank/DDBJ databases">
        <title>Draft genome sequence of the soil isolate, Lysinibacillus fusiformis M5, a potential hypoxanthine producer.</title>
        <authorList>
            <person name="Gallegos-Monterrosa R."/>
            <person name="Maroti G."/>
            <person name="Balint B."/>
            <person name="Kovacs A.T."/>
        </authorList>
    </citation>
    <scope>NUCLEOTIDE SEQUENCE [LARGE SCALE GENOMIC DNA]</scope>
    <source>
        <strain evidence="5 6">M5</strain>
    </source>
</reference>
<dbReference type="Proteomes" id="UP000094784">
    <property type="component" value="Unassembled WGS sequence"/>
</dbReference>
<evidence type="ECO:0000313" key="5">
    <source>
        <dbReference type="EMBL" id="ODV55679.1"/>
    </source>
</evidence>
<dbReference type="Pfam" id="PF17853">
    <property type="entry name" value="GGDEF_2"/>
    <property type="match status" value="1"/>
</dbReference>
<evidence type="ECO:0000259" key="4">
    <source>
        <dbReference type="Pfam" id="PF17853"/>
    </source>
</evidence>
<dbReference type="AlphaFoldDB" id="A0A1E4R5F2"/>
<dbReference type="RefSeq" id="WP_069480739.1">
    <property type="nucleotide sequence ID" value="NZ_KV766182.1"/>
</dbReference>
<evidence type="ECO:0000259" key="3">
    <source>
        <dbReference type="Pfam" id="PF13556"/>
    </source>
</evidence>
<sequence>MLTIKDLLETKALEGIKIVAGEQGIHNKISLVNIIENPDAFDWLTPNELLLTTGYIFQDDEELQNKIIQELSKVNCAGLVIKMRRYLQKTPQNMIDIANQYGLPLLELPYNYILSKVISIINEKASGRYDLLNRKSLDMHNTLFKVALEGGGIESISSKLAETINNPIIFLDQDWNLLHFTDLDANPVPLAYGINLKKNRPTFSKDFIDSIPKDLNEMQKLITRNYHLEDLIVKCRILPVAVANYIYGYIVIWQTVHDLNEFDYIVLEQASTIVALERIKQKEIEDVRLKIKQEFFDDLLTGKITSSETLQTLCDLHGLNINYKYYCIVISMIRDNVQDHHDLISRKYESDNMAKKCMNLIYKHSSTINGEITCLYRNHQIIVLVGQQEGKQDMTVNETKRYAEEILQLLSQYQAETSFLIGIGKEYKQIRYVHKSFAEAHEALRLMHRFEESGAVAHFADHSIYHFLDSNINEVQLKDFFLESLGAVFEHDLLHGTSYLITLENYFIYHMNISETAKEMFIHRNTLIYRIEKIKEILKTDLKSYEELLQIQLALRIYRLLGKSLYHDEFAD</sequence>
<gene>
    <name evidence="5" type="ORF">BG258_07075</name>
</gene>
<name>A0A1E4R5F2_9BACI</name>
<proteinExistence type="inferred from homology"/>